<reference evidence="2" key="1">
    <citation type="journal article" date="2024" name="Front. Bioeng. Biotechnol.">
        <title>Genome-scale model development and genomic sequencing of the oleaginous clade Lipomyces.</title>
        <authorList>
            <person name="Czajka J.J."/>
            <person name="Han Y."/>
            <person name="Kim J."/>
            <person name="Mondo S.J."/>
            <person name="Hofstad B.A."/>
            <person name="Robles A."/>
            <person name="Haridas S."/>
            <person name="Riley R."/>
            <person name="LaButti K."/>
            <person name="Pangilinan J."/>
            <person name="Andreopoulos W."/>
            <person name="Lipzen A."/>
            <person name="Yan J."/>
            <person name="Wang M."/>
            <person name="Ng V."/>
            <person name="Grigoriev I.V."/>
            <person name="Spatafora J.W."/>
            <person name="Magnuson J.K."/>
            <person name="Baker S.E."/>
            <person name="Pomraning K.R."/>
        </authorList>
    </citation>
    <scope>NUCLEOTIDE SEQUENCE [LARGE SCALE GENOMIC DNA]</scope>
    <source>
        <strain evidence="2">CBS 7786</strain>
    </source>
</reference>
<dbReference type="Proteomes" id="UP001433508">
    <property type="component" value="Unassembled WGS sequence"/>
</dbReference>
<comment type="caution">
    <text evidence="1">The sequence shown here is derived from an EMBL/GenBank/DDBJ whole genome shotgun (WGS) entry which is preliminary data.</text>
</comment>
<organism evidence="1 2">
    <name type="scientific">Lipomyces kononenkoae</name>
    <name type="common">Yeast</name>
    <dbReference type="NCBI Taxonomy" id="34357"/>
    <lineage>
        <taxon>Eukaryota</taxon>
        <taxon>Fungi</taxon>
        <taxon>Dikarya</taxon>
        <taxon>Ascomycota</taxon>
        <taxon>Saccharomycotina</taxon>
        <taxon>Lipomycetes</taxon>
        <taxon>Lipomycetales</taxon>
        <taxon>Lipomycetaceae</taxon>
        <taxon>Lipomyces</taxon>
    </lineage>
</organism>
<keyword evidence="2" id="KW-1185">Reference proteome</keyword>
<accession>A0ACC3SVA5</accession>
<proteinExistence type="predicted"/>
<protein>
    <submittedName>
        <fullName evidence="1">Uncharacterized protein</fullName>
    </submittedName>
</protein>
<name>A0ACC3SVA5_LIPKO</name>
<evidence type="ECO:0000313" key="1">
    <source>
        <dbReference type="EMBL" id="KAK9235235.1"/>
    </source>
</evidence>
<sequence>MLVPTWLQPPAVSGHLKDDEPDFGQGPAQVALPSALLCNIQLAVGRVLQDSRATEAIDKVLEDEESLCCEDLEGLVHN</sequence>
<gene>
    <name evidence="1" type="ORF">V1525DRAFT_434851</name>
</gene>
<evidence type="ECO:0000313" key="2">
    <source>
        <dbReference type="Proteomes" id="UP001433508"/>
    </source>
</evidence>
<dbReference type="EMBL" id="MU971424">
    <property type="protein sequence ID" value="KAK9235235.1"/>
    <property type="molecule type" value="Genomic_DNA"/>
</dbReference>